<feature type="region of interest" description="Disordered" evidence="1">
    <location>
        <begin position="285"/>
        <end position="376"/>
    </location>
</feature>
<sequence>MQSNRSEYSHRRQYSDRSSRQWDDYEDRREERREPHRDIPQDSYQKYGGDGHSSTERTSRSREFSDSPKMLYSKDSLNRDWSRKSSARRLMSSPEWGTSEKKRRMFTEDDKDDYRYRREPEDKTNRQSPDNFSHATKDFKRTLSQEEDLKYRKTPQDSRYWHEEFSYRQQHDDCRQSSGYYKDRDGHERSRDCSQERTQSQDRSTKSYAKPRERNDSPSTHEDYRQIRRLFPLNGSSGQSSESDVTNQSAAVTEQKKSAVGFQRFLDVLNKGVNVATLTKIVTQTSTEVDDRPRSPTSFMNTDRPWSPSYAGRQQGSHQNPSHWSESEGSQRLASPQPPQSFSPKGHSLSDSKSLQRGDGEQSYFSSNSRSRSPSVVEKITLTTEDEHKHRQMQDVLQAIGMNLGSEELGQMSHRIQERLYGKKDSDGGRLRRASRERETKQACSPRRKSRSSSSSKSSFSPLNQEYYKKKDCYSTQRDVTEVHQVQVDEDVDYGQNSSSSTLQESEKCEKYSQESTAACQSFSQNSAYTFSKPSPTPVMPMYSPVNCSPLPYPALPPNLPHLGPRLFWPPFFPYPHVPPLNIFPAVLAQTSQLLPQHISNPPYFNLPGINPVQPLNTTQKPKPLPRTRYLQVIETKQPG</sequence>
<feature type="compositionally biased region" description="Polar residues" evidence="1">
    <location>
        <begin position="312"/>
        <end position="334"/>
    </location>
</feature>
<protein>
    <submittedName>
        <fullName evidence="3 4">Zinc finger CCCH domain-containing protein 13-like</fullName>
    </submittedName>
</protein>
<keyword evidence="2" id="KW-1185">Reference proteome</keyword>
<evidence type="ECO:0000313" key="3">
    <source>
        <dbReference type="RefSeq" id="XP_029298023.1"/>
    </source>
</evidence>
<organism evidence="2 3">
    <name type="scientific">Cottoperca gobio</name>
    <name type="common">Frogmouth</name>
    <name type="synonym">Aphritis gobio</name>
    <dbReference type="NCBI Taxonomy" id="56716"/>
    <lineage>
        <taxon>Eukaryota</taxon>
        <taxon>Metazoa</taxon>
        <taxon>Chordata</taxon>
        <taxon>Craniata</taxon>
        <taxon>Vertebrata</taxon>
        <taxon>Euteleostomi</taxon>
        <taxon>Actinopterygii</taxon>
        <taxon>Neopterygii</taxon>
        <taxon>Teleostei</taxon>
        <taxon>Neoteleostei</taxon>
        <taxon>Acanthomorphata</taxon>
        <taxon>Eupercaria</taxon>
        <taxon>Perciformes</taxon>
        <taxon>Notothenioidei</taxon>
        <taxon>Bovichtidae</taxon>
        <taxon>Cottoperca</taxon>
    </lineage>
</organism>
<feature type="compositionally biased region" description="Low complexity" evidence="1">
    <location>
        <begin position="363"/>
        <end position="375"/>
    </location>
</feature>
<feature type="compositionally biased region" description="Polar residues" evidence="1">
    <location>
        <begin position="495"/>
        <end position="504"/>
    </location>
</feature>
<feature type="region of interest" description="Disordered" evidence="1">
    <location>
        <begin position="1"/>
        <end position="225"/>
    </location>
</feature>
<name>A0A6J2QHZ2_COTGO</name>
<dbReference type="KEGG" id="cgob:115014998"/>
<evidence type="ECO:0000256" key="1">
    <source>
        <dbReference type="SAM" id="MobiDB-lite"/>
    </source>
</evidence>
<feature type="compositionally biased region" description="Basic and acidic residues" evidence="1">
    <location>
        <begin position="348"/>
        <end position="360"/>
    </location>
</feature>
<proteinExistence type="predicted"/>
<dbReference type="AlphaFoldDB" id="A0A6J2QHZ2"/>
<evidence type="ECO:0000313" key="4">
    <source>
        <dbReference type="RefSeq" id="XP_029298032.1"/>
    </source>
</evidence>
<feature type="compositionally biased region" description="Basic and acidic residues" evidence="1">
    <location>
        <begin position="105"/>
        <end position="125"/>
    </location>
</feature>
<dbReference type="GeneID" id="115014998"/>
<dbReference type="Proteomes" id="UP000504630">
    <property type="component" value="Chromosome 1"/>
</dbReference>
<feature type="region of interest" description="Disordered" evidence="1">
    <location>
        <begin position="488"/>
        <end position="508"/>
    </location>
</feature>
<evidence type="ECO:0000313" key="2">
    <source>
        <dbReference type="Proteomes" id="UP000504630"/>
    </source>
</evidence>
<feature type="compositionally biased region" description="Basic and acidic residues" evidence="1">
    <location>
        <begin position="135"/>
        <end position="225"/>
    </location>
</feature>
<feature type="compositionally biased region" description="Basic and acidic residues" evidence="1">
    <location>
        <begin position="53"/>
        <end position="66"/>
    </location>
</feature>
<feature type="compositionally biased region" description="Low complexity" evidence="1">
    <location>
        <begin position="452"/>
        <end position="462"/>
    </location>
</feature>
<dbReference type="RefSeq" id="XP_029298032.1">
    <property type="nucleotide sequence ID" value="XM_029442172.1"/>
</dbReference>
<gene>
    <name evidence="3 4" type="primary">LOC115014998</name>
</gene>
<feature type="compositionally biased region" description="Basic and acidic residues" evidence="1">
    <location>
        <begin position="419"/>
        <end position="441"/>
    </location>
</feature>
<reference evidence="3 4" key="1">
    <citation type="submission" date="2025-04" db="UniProtKB">
        <authorList>
            <consortium name="RefSeq"/>
        </authorList>
    </citation>
    <scope>IDENTIFICATION</scope>
</reference>
<accession>A0A6J2QHZ2</accession>
<feature type="compositionally biased region" description="Basic and acidic residues" evidence="1">
    <location>
        <begin position="7"/>
        <end position="40"/>
    </location>
</feature>
<dbReference type="RefSeq" id="XP_029298023.1">
    <property type="nucleotide sequence ID" value="XM_029442163.1"/>
</dbReference>
<feature type="region of interest" description="Disordered" evidence="1">
    <location>
        <begin position="419"/>
        <end position="462"/>
    </location>
</feature>
<dbReference type="OrthoDB" id="8401023at2759"/>